<comment type="caution">
    <text evidence="10">The sequence shown here is derived from an EMBL/GenBank/DDBJ whole genome shotgun (WGS) entry which is preliminary data.</text>
</comment>
<evidence type="ECO:0000256" key="6">
    <source>
        <dbReference type="ARBA" id="ARBA00022786"/>
    </source>
</evidence>
<dbReference type="GO" id="GO:0000209">
    <property type="term" value="P:protein polyubiquitination"/>
    <property type="evidence" value="ECO:0007669"/>
    <property type="project" value="InterPro"/>
</dbReference>
<dbReference type="InterPro" id="IPR000569">
    <property type="entry name" value="HECT_dom"/>
</dbReference>
<dbReference type="GO" id="GO:0005737">
    <property type="term" value="C:cytoplasm"/>
    <property type="evidence" value="ECO:0007669"/>
    <property type="project" value="UniProtKB-SubCell"/>
</dbReference>
<dbReference type="CDD" id="cd00078">
    <property type="entry name" value="HECTc"/>
    <property type="match status" value="1"/>
</dbReference>
<protein>
    <recommendedName>
        <fullName evidence="3">HECT-type E3 ubiquitin transferase</fullName>
        <ecNumber evidence="3">2.3.2.26</ecNumber>
    </recommendedName>
</protein>
<evidence type="ECO:0000259" key="9">
    <source>
        <dbReference type="PROSITE" id="PS50237"/>
    </source>
</evidence>
<dbReference type="FunFam" id="3.30.2160.10:FF:000004">
    <property type="entry name" value="probable E3 ubiquitin-protein ligase HERC4 isoform X1"/>
    <property type="match status" value="1"/>
</dbReference>
<dbReference type="Pfam" id="PF00632">
    <property type="entry name" value="HECT"/>
    <property type="match status" value="1"/>
</dbReference>
<dbReference type="Gramene" id="GBG62284">
    <property type="protein sequence ID" value="GBG62284"/>
    <property type="gene ID" value="CBR_g29892"/>
</dbReference>
<accession>A0A388JWU4</accession>
<dbReference type="OMA" id="YNEETRC"/>
<dbReference type="Gene3D" id="3.30.2410.10">
    <property type="entry name" value="Hect, E3 ligase catalytic domain"/>
    <property type="match status" value="1"/>
</dbReference>
<dbReference type="STRING" id="69332.A0A388JWU4"/>
<sequence>MQPLVFSAAAMAELSELAQSPDEKERRVALPWYETPRAVSHRCTAEDGSQTSIRSAPSIRETLRVPRHLGGVNVVIVSSSVMQNAPAAPNRVETFLDPWKLHEMCSKEDPNPNDQSRSPAAAVAMEVDSPIGSWSEDGATTSLPESKRDGDGHVQSTVEVMNSSSQAAKEEFRKTVYRHFQDLQSRGLVPNEAAALAFKLASGAVEEPPDLTSLLDCLSKVKLTDGMGDAVHLIDATFSSLDALHMSFLPKHTIQKSEEESSKKCAEKVSAPALGVDFVSLRALYEAVLTLESQEVVDALMLSIDKLLAEMHLAIDALSSSSAAGGTRIARPILIILQNPLLMEPEHHRLLHKIWRLITSLPSPWQESLIRAFASSGRMEFEHMVAVIQQFVTIHLYEALQIDEAVEMATRVLALLDNANERSRIAKYTIFYNDAVNNDEFNIKEDFRRFKHPERYNFSFCKYPFIYDPSSKSRLLQMESEETMNEEFEGAILQSIFVEATCPYLVLTVRRSHLIQDTLEQIQDSTDLKKKLKVKFLGEEGVDEGGVQKEFFQLIVRDIFDPKYGMFTYDEQTRLYWFSSGDSMDLLFMEEYELIGVIIGLAIYNGHILEFRFPNVIYKKLMGKPVTFEDLVEVAPDLARGLSQLLSFEGDVESVFCRSFQVSVRDVFGTIKTVDLKEDGGNVMVTKENRQEYVDMYTKYYLEKSIEWPFQAFMKGFKRLCGGRVLQFFRPEELEQLICGSPYLDFEALERGTIYDYGYSKDSQVIRDFWQVVHSFSDEQKKRLLFFATGSDRAPIKGLANLPFVISRNGPDSDRLPTAHTCFNHLLLPEYCSADKLKERLLMAINDAEGFGLM</sequence>
<dbReference type="PANTHER" id="PTHR45700:SF8">
    <property type="entry name" value="HECT-TYPE E3 UBIQUITIN TRANSFERASE"/>
    <property type="match status" value="1"/>
</dbReference>
<dbReference type="FunFam" id="3.30.2410.10:FF:000003">
    <property type="entry name" value="probable E3 ubiquitin-protein ligase HERC4 isoform X1"/>
    <property type="match status" value="1"/>
</dbReference>
<dbReference type="OrthoDB" id="8068875at2759"/>
<evidence type="ECO:0000256" key="7">
    <source>
        <dbReference type="PROSITE-ProRule" id="PRU00104"/>
    </source>
</evidence>
<feature type="region of interest" description="Disordered" evidence="8">
    <location>
        <begin position="131"/>
        <end position="152"/>
    </location>
</feature>
<evidence type="ECO:0000256" key="8">
    <source>
        <dbReference type="SAM" id="MobiDB-lite"/>
    </source>
</evidence>
<dbReference type="PROSITE" id="PS50237">
    <property type="entry name" value="HECT"/>
    <property type="match status" value="1"/>
</dbReference>
<keyword evidence="4" id="KW-0963">Cytoplasm</keyword>
<evidence type="ECO:0000256" key="4">
    <source>
        <dbReference type="ARBA" id="ARBA00022490"/>
    </source>
</evidence>
<keyword evidence="11" id="KW-1185">Reference proteome</keyword>
<dbReference type="SUPFAM" id="SSF56204">
    <property type="entry name" value="Hect, E3 ligase catalytic domain"/>
    <property type="match status" value="1"/>
</dbReference>
<name>A0A388JWU4_CHABU</name>
<comment type="subcellular location">
    <subcellularLocation>
        <location evidence="2">Cytoplasm</location>
    </subcellularLocation>
</comment>
<organism evidence="10 11">
    <name type="scientific">Chara braunii</name>
    <name type="common">Braun's stonewort</name>
    <dbReference type="NCBI Taxonomy" id="69332"/>
    <lineage>
        <taxon>Eukaryota</taxon>
        <taxon>Viridiplantae</taxon>
        <taxon>Streptophyta</taxon>
        <taxon>Charophyceae</taxon>
        <taxon>Charales</taxon>
        <taxon>Characeae</taxon>
        <taxon>Chara</taxon>
    </lineage>
</organism>
<dbReference type="InterPro" id="IPR035983">
    <property type="entry name" value="Hect_E3_ubiquitin_ligase"/>
</dbReference>
<evidence type="ECO:0000313" key="11">
    <source>
        <dbReference type="Proteomes" id="UP000265515"/>
    </source>
</evidence>
<dbReference type="SMART" id="SM00119">
    <property type="entry name" value="HECTc"/>
    <property type="match status" value="1"/>
</dbReference>
<dbReference type="AlphaFoldDB" id="A0A388JWU4"/>
<comment type="catalytic activity">
    <reaction evidence="1">
        <text>S-ubiquitinyl-[E2 ubiquitin-conjugating enzyme]-L-cysteine + [acceptor protein]-L-lysine = [E2 ubiquitin-conjugating enzyme]-L-cysteine + N(6)-ubiquitinyl-[acceptor protein]-L-lysine.</text>
        <dbReference type="EC" id="2.3.2.26"/>
    </reaction>
</comment>
<evidence type="ECO:0000256" key="5">
    <source>
        <dbReference type="ARBA" id="ARBA00022679"/>
    </source>
</evidence>
<evidence type="ECO:0000256" key="2">
    <source>
        <dbReference type="ARBA" id="ARBA00004496"/>
    </source>
</evidence>
<keyword evidence="6 7" id="KW-0833">Ubl conjugation pathway</keyword>
<proteinExistence type="predicted"/>
<dbReference type="Gene3D" id="3.30.2160.10">
    <property type="entry name" value="Hect, E3 ligase catalytic domain"/>
    <property type="match status" value="1"/>
</dbReference>
<dbReference type="Gene3D" id="3.90.1750.10">
    <property type="entry name" value="Hect, E3 ligase catalytic domains"/>
    <property type="match status" value="1"/>
</dbReference>
<feature type="active site" description="Glycyl thioester intermediate" evidence="7">
    <location>
        <position position="822"/>
    </location>
</feature>
<gene>
    <name evidence="10" type="ORF">CBR_g29892</name>
</gene>
<dbReference type="Proteomes" id="UP000265515">
    <property type="component" value="Unassembled WGS sequence"/>
</dbReference>
<dbReference type="InterPro" id="IPR044611">
    <property type="entry name" value="E3A/B/C-like"/>
</dbReference>
<dbReference type="GO" id="GO:0061630">
    <property type="term" value="F:ubiquitin protein ligase activity"/>
    <property type="evidence" value="ECO:0007669"/>
    <property type="project" value="UniProtKB-EC"/>
</dbReference>
<reference evidence="10 11" key="1">
    <citation type="journal article" date="2018" name="Cell">
        <title>The Chara Genome: Secondary Complexity and Implications for Plant Terrestrialization.</title>
        <authorList>
            <person name="Nishiyama T."/>
            <person name="Sakayama H."/>
            <person name="Vries J.D."/>
            <person name="Buschmann H."/>
            <person name="Saint-Marcoux D."/>
            <person name="Ullrich K.K."/>
            <person name="Haas F.B."/>
            <person name="Vanderstraeten L."/>
            <person name="Becker D."/>
            <person name="Lang D."/>
            <person name="Vosolsobe S."/>
            <person name="Rombauts S."/>
            <person name="Wilhelmsson P.K.I."/>
            <person name="Janitza P."/>
            <person name="Kern R."/>
            <person name="Heyl A."/>
            <person name="Rumpler F."/>
            <person name="Villalobos L.I.A.C."/>
            <person name="Clay J.M."/>
            <person name="Skokan R."/>
            <person name="Toyoda A."/>
            <person name="Suzuki Y."/>
            <person name="Kagoshima H."/>
            <person name="Schijlen E."/>
            <person name="Tajeshwar N."/>
            <person name="Catarino B."/>
            <person name="Hetherington A.J."/>
            <person name="Saltykova A."/>
            <person name="Bonnot C."/>
            <person name="Breuninger H."/>
            <person name="Symeonidi A."/>
            <person name="Radhakrishnan G.V."/>
            <person name="Van Nieuwerburgh F."/>
            <person name="Deforce D."/>
            <person name="Chang C."/>
            <person name="Karol K.G."/>
            <person name="Hedrich R."/>
            <person name="Ulvskov P."/>
            <person name="Glockner G."/>
            <person name="Delwiche C.F."/>
            <person name="Petrasek J."/>
            <person name="Van de Peer Y."/>
            <person name="Friml J."/>
            <person name="Beilby M."/>
            <person name="Dolan L."/>
            <person name="Kohara Y."/>
            <person name="Sugano S."/>
            <person name="Fujiyama A."/>
            <person name="Delaux P.-M."/>
            <person name="Quint M."/>
            <person name="TheiBen G."/>
            <person name="Hagemann M."/>
            <person name="Harholt J."/>
            <person name="Dunand C."/>
            <person name="Zachgo S."/>
            <person name="Langdale J."/>
            <person name="Maumus F."/>
            <person name="Straeten D.V.D."/>
            <person name="Gould S.B."/>
            <person name="Rensing S.A."/>
        </authorList>
    </citation>
    <scope>NUCLEOTIDE SEQUENCE [LARGE SCALE GENOMIC DNA]</scope>
    <source>
        <strain evidence="10 11">S276</strain>
    </source>
</reference>
<evidence type="ECO:0000256" key="1">
    <source>
        <dbReference type="ARBA" id="ARBA00000885"/>
    </source>
</evidence>
<keyword evidence="5" id="KW-0808">Transferase</keyword>
<dbReference type="PANTHER" id="PTHR45700">
    <property type="entry name" value="UBIQUITIN-PROTEIN LIGASE E3C"/>
    <property type="match status" value="1"/>
</dbReference>
<evidence type="ECO:0000256" key="3">
    <source>
        <dbReference type="ARBA" id="ARBA00012485"/>
    </source>
</evidence>
<evidence type="ECO:0000313" key="10">
    <source>
        <dbReference type="EMBL" id="GBG62284.1"/>
    </source>
</evidence>
<feature type="domain" description="HECT" evidence="9">
    <location>
        <begin position="524"/>
        <end position="854"/>
    </location>
</feature>
<dbReference type="EC" id="2.3.2.26" evidence="3"/>
<dbReference type="EMBL" id="BFEA01000027">
    <property type="protein sequence ID" value="GBG62284.1"/>
    <property type="molecule type" value="Genomic_DNA"/>
</dbReference>